<evidence type="ECO:0000313" key="1">
    <source>
        <dbReference type="EMBL" id="MTD13803.1"/>
    </source>
</evidence>
<name>A0A7K1FKN4_9ACTN</name>
<gene>
    <name evidence="1" type="ORF">GIS00_07595</name>
</gene>
<reference evidence="1 2" key="1">
    <citation type="submission" date="2019-11" db="EMBL/GenBank/DDBJ databases">
        <authorList>
            <person name="Jiang L.-Q."/>
        </authorList>
    </citation>
    <scope>NUCLEOTIDE SEQUENCE [LARGE SCALE GENOMIC DNA]</scope>
    <source>
        <strain evidence="1 2">YIM 132087</strain>
    </source>
</reference>
<evidence type="ECO:0000313" key="2">
    <source>
        <dbReference type="Proteomes" id="UP000460221"/>
    </source>
</evidence>
<dbReference type="RefSeq" id="WP_154767573.1">
    <property type="nucleotide sequence ID" value="NZ_WLYK01000001.1"/>
</dbReference>
<dbReference type="AlphaFoldDB" id="A0A7K1FKN4"/>
<comment type="caution">
    <text evidence="1">The sequence shown here is derived from an EMBL/GenBank/DDBJ whole genome shotgun (WGS) entry which is preliminary data.</text>
</comment>
<keyword evidence="2" id="KW-1185">Reference proteome</keyword>
<organism evidence="1 2">
    <name type="scientific">Nakamurella alba</name>
    <dbReference type="NCBI Taxonomy" id="2665158"/>
    <lineage>
        <taxon>Bacteria</taxon>
        <taxon>Bacillati</taxon>
        <taxon>Actinomycetota</taxon>
        <taxon>Actinomycetes</taxon>
        <taxon>Nakamurellales</taxon>
        <taxon>Nakamurellaceae</taxon>
        <taxon>Nakamurella</taxon>
    </lineage>
</organism>
<accession>A0A7K1FKN4</accession>
<protein>
    <submittedName>
        <fullName evidence="1">Uncharacterized protein</fullName>
    </submittedName>
</protein>
<dbReference type="EMBL" id="WLYK01000001">
    <property type="protein sequence ID" value="MTD13803.1"/>
    <property type="molecule type" value="Genomic_DNA"/>
</dbReference>
<dbReference type="Proteomes" id="UP000460221">
    <property type="component" value="Unassembled WGS sequence"/>
</dbReference>
<proteinExistence type="predicted"/>
<sequence>MSPVPAESPAGAAGGPRPVRAATTLTLWAAARASVSTDALLQAVEAAGGRAGIRAGNAEVAELTGLPGPGEPSAGTMALLPLLRKGGRPELLLPHAGDLRGLPPRGDITVPALDVGAVVVLPELGIGLLPVDGLWRAYRCTGGNPPVDLLQAHQLIDDAVTDATRRLMTADIARGSDRVRERVREMILAEAVDTPPGTPQRASALLAKAISLQALLAVAAGHETAAVTSRELAVVDDALRPLTYAVREGRRAAVDLAVRTLAGDDRPSRIS</sequence>